<proteinExistence type="predicted"/>
<dbReference type="AlphaFoldDB" id="A0A1X4NMW5"/>
<dbReference type="Proteomes" id="UP000193926">
    <property type="component" value="Unassembled WGS sequence"/>
</dbReference>
<protein>
    <submittedName>
        <fullName evidence="2">Uncharacterized protein</fullName>
    </submittedName>
</protein>
<organism evidence="2 3">
    <name type="scientific">Marivita geojedonensis</name>
    <dbReference type="NCBI Taxonomy" id="1123756"/>
    <lineage>
        <taxon>Bacteria</taxon>
        <taxon>Pseudomonadati</taxon>
        <taxon>Pseudomonadota</taxon>
        <taxon>Alphaproteobacteria</taxon>
        <taxon>Rhodobacterales</taxon>
        <taxon>Roseobacteraceae</taxon>
        <taxon>Marivita</taxon>
    </lineage>
</organism>
<keyword evidence="3" id="KW-1185">Reference proteome</keyword>
<sequence>MCILYLRLRGLRRRMGLCRMSAASEGTQTLKTDRAHPVLSGPASGTLRDGELKSVSPMRQLVGRGKLTRLRGDGVHMGPAAAQVNR</sequence>
<evidence type="ECO:0000313" key="2">
    <source>
        <dbReference type="EMBL" id="OSQ51744.1"/>
    </source>
</evidence>
<name>A0A1X4NMW5_9RHOB</name>
<dbReference type="EMBL" id="JFKC01000004">
    <property type="protein sequence ID" value="OSQ51744.1"/>
    <property type="molecule type" value="Genomic_DNA"/>
</dbReference>
<evidence type="ECO:0000256" key="1">
    <source>
        <dbReference type="SAM" id="MobiDB-lite"/>
    </source>
</evidence>
<evidence type="ECO:0000313" key="3">
    <source>
        <dbReference type="Proteomes" id="UP000193926"/>
    </source>
</evidence>
<accession>A0A1X4NMW5</accession>
<feature type="region of interest" description="Disordered" evidence="1">
    <location>
        <begin position="24"/>
        <end position="50"/>
    </location>
</feature>
<gene>
    <name evidence="2" type="ORF">MGEO_07500</name>
</gene>
<comment type="caution">
    <text evidence="2">The sequence shown here is derived from an EMBL/GenBank/DDBJ whole genome shotgun (WGS) entry which is preliminary data.</text>
</comment>
<reference evidence="2 3" key="1">
    <citation type="submission" date="2014-03" db="EMBL/GenBank/DDBJ databases">
        <title>The draft genome sequence of Marivita geojedonensis KCTC 23882.</title>
        <authorList>
            <person name="Lai Q."/>
            <person name="Shao Z."/>
        </authorList>
    </citation>
    <scope>NUCLEOTIDE SEQUENCE [LARGE SCALE GENOMIC DNA]</scope>
    <source>
        <strain evidence="2 3">DPG-138</strain>
    </source>
</reference>